<dbReference type="GO" id="GO:0004435">
    <property type="term" value="F:phosphatidylinositol-4,5-bisphosphate phospholipase C activity"/>
    <property type="evidence" value="ECO:0007669"/>
    <property type="project" value="InterPro"/>
</dbReference>
<dbReference type="InterPro" id="IPR052980">
    <property type="entry name" value="Crinkler_effector"/>
</dbReference>
<name>A0AAD6YRY9_9AGAR</name>
<evidence type="ECO:0000313" key="3">
    <source>
        <dbReference type="EMBL" id="KAJ7227433.1"/>
    </source>
</evidence>
<feature type="compositionally biased region" description="Acidic residues" evidence="1">
    <location>
        <begin position="110"/>
        <end position="120"/>
    </location>
</feature>
<gene>
    <name evidence="3" type="ORF">GGX14DRAFT_555986</name>
</gene>
<proteinExistence type="predicted"/>
<dbReference type="GO" id="GO:0035556">
    <property type="term" value="P:intracellular signal transduction"/>
    <property type="evidence" value="ECO:0007669"/>
    <property type="project" value="InterPro"/>
</dbReference>
<dbReference type="GO" id="GO:0006629">
    <property type="term" value="P:lipid metabolic process"/>
    <property type="evidence" value="ECO:0007669"/>
    <property type="project" value="InterPro"/>
</dbReference>
<protein>
    <recommendedName>
        <fullName evidence="2">PI-PLC Y-box domain-containing protein</fullName>
    </recommendedName>
</protein>
<dbReference type="InterPro" id="IPR001711">
    <property type="entry name" value="PLipase_C_Pinositol-sp_Y"/>
</dbReference>
<feature type="domain" description="PI-PLC Y-box" evidence="2">
    <location>
        <begin position="226"/>
        <end position="293"/>
    </location>
</feature>
<dbReference type="EMBL" id="JARJCW010000003">
    <property type="protein sequence ID" value="KAJ7227433.1"/>
    <property type="molecule type" value="Genomic_DNA"/>
</dbReference>
<evidence type="ECO:0000256" key="1">
    <source>
        <dbReference type="SAM" id="MobiDB-lite"/>
    </source>
</evidence>
<evidence type="ECO:0000313" key="4">
    <source>
        <dbReference type="Proteomes" id="UP001219525"/>
    </source>
</evidence>
<accession>A0AAD6YRY9</accession>
<dbReference type="Proteomes" id="UP001219525">
    <property type="component" value="Unassembled WGS sequence"/>
</dbReference>
<dbReference type="AlphaFoldDB" id="A0AAD6YRY9"/>
<dbReference type="PROSITE" id="PS50008">
    <property type="entry name" value="PIPLC_Y_DOMAIN"/>
    <property type="match status" value="1"/>
</dbReference>
<organism evidence="3 4">
    <name type="scientific">Mycena pura</name>
    <dbReference type="NCBI Taxonomy" id="153505"/>
    <lineage>
        <taxon>Eukaryota</taxon>
        <taxon>Fungi</taxon>
        <taxon>Dikarya</taxon>
        <taxon>Basidiomycota</taxon>
        <taxon>Agaricomycotina</taxon>
        <taxon>Agaricomycetes</taxon>
        <taxon>Agaricomycetidae</taxon>
        <taxon>Agaricales</taxon>
        <taxon>Marasmiineae</taxon>
        <taxon>Mycenaceae</taxon>
        <taxon>Mycena</taxon>
    </lineage>
</organism>
<comment type="caution">
    <text evidence="3">The sequence shown here is derived from an EMBL/GenBank/DDBJ whole genome shotgun (WGS) entry which is preliminary data.</text>
</comment>
<evidence type="ECO:0000259" key="2">
    <source>
        <dbReference type="PROSITE" id="PS50008"/>
    </source>
</evidence>
<sequence>MLPRLTFQPSADPNVYIADSSTALKPERRVVERRHPHPGLSVPSHVWVLPPSDAPLPVLSLTANMIRQEVHDSIVAILNWIRKMNATKDAASASEPPPSPMKISRPGSPDNDEEPDDEETPFPVDMYAIEFVPGPGVSQHTEYRNPFVDNDITLTGHGVIITGEPGIGKTSSLHLIFNLRMALNLPTLFMEIEREAIVWCNGSLRQITNLNSIHIRALPFNTWCLIDSNTELEKMPRLVDGSGLFIVQASSPRASRMHWRQKRTGTAHYYLMKPWTCGELIAGIQLQENNKKLISFSEKTYMDFHVQYGGSARDTYTGIGDTTWPTIIREAAQNLNRANIIKALYSEPANLPAFDDDVSHILFSAYPLTDTDRRQFRIAPSSAWALQEIFARLNDHVDLARKELFEICIGVSSPGPRSIAADLFDRHYHNRIIAGGVWALRPMIPPPPTKRPVKNRGFKTAGPPDHILCAHRSIIIQSNAQSPPPPPSPPVPVPCVDFDPAQPPSVFQVGVYYRPLTRCFATFDSFYVDRLGHAIGFQASIGSKHDAKESGLEWLKDQGIDHVTYVYVSPVQDEGREAKIMIPVNIKFDYVYHMQIPF</sequence>
<feature type="region of interest" description="Disordered" evidence="1">
    <location>
        <begin position="88"/>
        <end position="121"/>
    </location>
</feature>
<dbReference type="PANTHER" id="PTHR33129">
    <property type="entry name" value="PROTEIN KINASE DOMAIN-CONTAINING PROTEIN-RELATED"/>
    <property type="match status" value="1"/>
</dbReference>
<keyword evidence="4" id="KW-1185">Reference proteome</keyword>
<reference evidence="3" key="1">
    <citation type="submission" date="2023-03" db="EMBL/GenBank/DDBJ databases">
        <title>Massive genome expansion in bonnet fungi (Mycena s.s.) driven by repeated elements and novel gene families across ecological guilds.</title>
        <authorList>
            <consortium name="Lawrence Berkeley National Laboratory"/>
            <person name="Harder C.B."/>
            <person name="Miyauchi S."/>
            <person name="Viragh M."/>
            <person name="Kuo A."/>
            <person name="Thoen E."/>
            <person name="Andreopoulos B."/>
            <person name="Lu D."/>
            <person name="Skrede I."/>
            <person name="Drula E."/>
            <person name="Henrissat B."/>
            <person name="Morin E."/>
            <person name="Kohler A."/>
            <person name="Barry K."/>
            <person name="LaButti K."/>
            <person name="Morin E."/>
            <person name="Salamov A."/>
            <person name="Lipzen A."/>
            <person name="Mereny Z."/>
            <person name="Hegedus B."/>
            <person name="Baldrian P."/>
            <person name="Stursova M."/>
            <person name="Weitz H."/>
            <person name="Taylor A."/>
            <person name="Grigoriev I.V."/>
            <person name="Nagy L.G."/>
            <person name="Martin F."/>
            <person name="Kauserud H."/>
        </authorList>
    </citation>
    <scope>NUCLEOTIDE SEQUENCE</scope>
    <source>
        <strain evidence="3">9144</strain>
    </source>
</reference>